<dbReference type="EMBL" id="LAJX01000055">
    <property type="protein sequence ID" value="KJV07188.1"/>
    <property type="molecule type" value="Genomic_DNA"/>
</dbReference>
<gene>
    <name evidence="1" type="ORF">VZ94_06450</name>
</gene>
<evidence type="ECO:0008006" key="3">
    <source>
        <dbReference type="Google" id="ProtNLM"/>
    </source>
</evidence>
<dbReference type="Proteomes" id="UP000033684">
    <property type="component" value="Unassembled WGS sequence"/>
</dbReference>
<protein>
    <recommendedName>
        <fullName evidence="3">Sulfotransferase domain-containing protein</fullName>
    </recommendedName>
</protein>
<keyword evidence="2" id="KW-1185">Reference proteome</keyword>
<dbReference type="PATRIC" id="fig|1632867.3.peg.4712"/>
<dbReference type="AlphaFoldDB" id="A0A0F3IKY8"/>
<comment type="caution">
    <text evidence="1">The sequence shown here is derived from an EMBL/GenBank/DDBJ whole genome shotgun (WGS) entry which is preliminary data.</text>
</comment>
<dbReference type="OrthoDB" id="6217368at2"/>
<reference evidence="2" key="1">
    <citation type="submission" date="2015-03" db="EMBL/GenBank/DDBJ databases">
        <title>Draft genome sequence of a novel methanotroph (Sn10-6) isolated from flooded ricefield rhizosphere in India.</title>
        <authorList>
            <person name="Pandit P.S."/>
            <person name="Pore S.D."/>
            <person name="Arora P."/>
            <person name="Kapse N.G."/>
            <person name="Dhakephalkar P.K."/>
            <person name="Rahalkar M.C."/>
        </authorList>
    </citation>
    <scope>NUCLEOTIDE SEQUENCE [LARGE SCALE GENOMIC DNA]</scope>
    <source>
        <strain evidence="2">Sn10-6</strain>
    </source>
</reference>
<organism evidence="1 2">
    <name type="scientific">Methylocucumis oryzae</name>
    <dbReference type="NCBI Taxonomy" id="1632867"/>
    <lineage>
        <taxon>Bacteria</taxon>
        <taxon>Pseudomonadati</taxon>
        <taxon>Pseudomonadota</taxon>
        <taxon>Gammaproteobacteria</taxon>
        <taxon>Methylococcales</taxon>
        <taxon>Methylococcaceae</taxon>
        <taxon>Methylocucumis</taxon>
    </lineage>
</organism>
<dbReference type="Gene3D" id="3.40.50.300">
    <property type="entry name" value="P-loop containing nucleotide triphosphate hydrolases"/>
    <property type="match status" value="1"/>
</dbReference>
<dbReference type="InterPro" id="IPR027417">
    <property type="entry name" value="P-loop_NTPase"/>
</dbReference>
<proteinExistence type="predicted"/>
<dbReference type="SUPFAM" id="SSF52540">
    <property type="entry name" value="P-loop containing nucleoside triphosphate hydrolases"/>
    <property type="match status" value="1"/>
</dbReference>
<evidence type="ECO:0000313" key="2">
    <source>
        <dbReference type="Proteomes" id="UP000033684"/>
    </source>
</evidence>
<dbReference type="RefSeq" id="WP_045778609.1">
    <property type="nucleotide sequence ID" value="NZ_LAJX01000055.1"/>
</dbReference>
<reference evidence="1 2" key="2">
    <citation type="journal article" date="2016" name="Microb. Ecol.">
        <title>Genome Characteristics of a Novel Type I Methanotroph (Sn10-6) Isolated from a Flooded Indian Rice Field.</title>
        <authorList>
            <person name="Rahalkar M.C."/>
            <person name="Pandit P.S."/>
            <person name="Dhakephalkar P.K."/>
            <person name="Pore S."/>
            <person name="Arora P."/>
            <person name="Kapse N."/>
        </authorList>
    </citation>
    <scope>NUCLEOTIDE SEQUENCE [LARGE SCALE GENOMIC DNA]</scope>
    <source>
        <strain evidence="1 2">Sn10-6</strain>
    </source>
</reference>
<evidence type="ECO:0000313" key="1">
    <source>
        <dbReference type="EMBL" id="KJV07188.1"/>
    </source>
</evidence>
<name>A0A0F3IKY8_9GAMM</name>
<sequence length="403" mass="47177">MKKLFIHAGFDKCGSSSIQTFLCQHEFYHCLNGDKLHYAALWHDRILWGKELLKNAKQRPHGYRASIPLAALSPSPQEYFATIGKQLLELLEHYPVIISREAWSYEFEHWLNIQFFQEHNIDVTFIFYIRPPAMWLNSAWWQWGAWSGLELDDWLEQFFGAADYGERIHSFNCLTWANSVHTRLLTPDLLVDFTKLVGIDLNRYQELQVVANKSLPNSILRFYQTHRQFRPEPHTPKVDFIVEKYLHLDGKPDWILSQRQVERIIEKSKLNSHFLLTYIDADQKDQLLADQRFWDAKAFAHLDVKPVDKVLPSYEDLDAIAVASLNALTYTVEALEALKAERNPIFDNADLWRDLALHVEKQNVELALQLMKQAYKLRPDGKLINQKLVAYEARLTKKAQQKS</sequence>
<accession>A0A0F3IKY8</accession>